<evidence type="ECO:0000256" key="1">
    <source>
        <dbReference type="SAM" id="Phobius"/>
    </source>
</evidence>
<feature type="transmembrane region" description="Helical" evidence="1">
    <location>
        <begin position="7"/>
        <end position="24"/>
    </location>
</feature>
<dbReference type="AlphaFoldDB" id="A0A1L8D2L7"/>
<proteinExistence type="predicted"/>
<reference evidence="3" key="1">
    <citation type="submission" date="2016-12" db="EMBL/GenBank/DDBJ databases">
        <title>Draft Genome Sequences od Carboxydothermus pertinax and islandicus, Hydrogenogenic Carboxydotrophic Bacteria.</title>
        <authorList>
            <person name="Fukuyama Y."/>
            <person name="Ohmae K."/>
            <person name="Yoneda Y."/>
            <person name="Yoshida T."/>
            <person name="Sako Y."/>
        </authorList>
    </citation>
    <scope>NUCLEOTIDE SEQUENCE [LARGE SCALE GENOMIC DNA]</scope>
    <source>
        <strain evidence="3">SET</strain>
    </source>
</reference>
<organism evidence="2 3">
    <name type="scientific">Carboxydothermus islandicus</name>
    <dbReference type="NCBI Taxonomy" id="661089"/>
    <lineage>
        <taxon>Bacteria</taxon>
        <taxon>Bacillati</taxon>
        <taxon>Bacillota</taxon>
        <taxon>Clostridia</taxon>
        <taxon>Thermoanaerobacterales</taxon>
        <taxon>Thermoanaerobacteraceae</taxon>
        <taxon>Carboxydothermus</taxon>
    </lineage>
</organism>
<evidence type="ECO:0000313" key="3">
    <source>
        <dbReference type="Proteomes" id="UP000187338"/>
    </source>
</evidence>
<keyword evidence="1" id="KW-0812">Transmembrane</keyword>
<gene>
    <name evidence="2" type="ORF">ciss_13530</name>
</gene>
<evidence type="ECO:0000313" key="2">
    <source>
        <dbReference type="EMBL" id="GAV25420.1"/>
    </source>
</evidence>
<keyword evidence="1" id="KW-0472">Membrane</keyword>
<keyword evidence="3" id="KW-1185">Reference proteome</keyword>
<sequence>MKLKKSYILLSILITLFIISIFIYKNQSDESVKVALFFPRYTPKYGERLEKVYRKVNLKSRETTAIANELIIFIKWP</sequence>
<protein>
    <submittedName>
        <fullName evidence="2">Uncharacterized protein</fullName>
    </submittedName>
</protein>
<comment type="caution">
    <text evidence="2">The sequence shown here is derived from an EMBL/GenBank/DDBJ whole genome shotgun (WGS) entry which is preliminary data.</text>
</comment>
<keyword evidence="1" id="KW-1133">Transmembrane helix</keyword>
<dbReference type="STRING" id="661089.ciss_13530"/>
<name>A0A1L8D2L7_9THEO</name>
<dbReference type="EMBL" id="BDJL01000038">
    <property type="protein sequence ID" value="GAV25420.1"/>
    <property type="molecule type" value="Genomic_DNA"/>
</dbReference>
<accession>A0A1L8D2L7</accession>
<dbReference type="Proteomes" id="UP000187338">
    <property type="component" value="Unassembled WGS sequence"/>
</dbReference>